<dbReference type="Pfam" id="PF05362">
    <property type="entry name" value="Lon_C"/>
    <property type="match status" value="1"/>
</dbReference>
<keyword evidence="2" id="KW-0812">Transmembrane</keyword>
<feature type="active site" evidence="1">
    <location>
        <position position="254"/>
    </location>
</feature>
<dbReference type="Proteomes" id="UP000254467">
    <property type="component" value="Unassembled WGS sequence"/>
</dbReference>
<dbReference type="InterPro" id="IPR027065">
    <property type="entry name" value="Lon_Prtase"/>
</dbReference>
<dbReference type="GO" id="GO:0004252">
    <property type="term" value="F:serine-type endopeptidase activity"/>
    <property type="evidence" value="ECO:0007669"/>
    <property type="project" value="UniProtKB-UniRule"/>
</dbReference>
<accession>A0A376CN08</accession>
<dbReference type="Gene3D" id="3.30.230.10">
    <property type="match status" value="1"/>
</dbReference>
<dbReference type="AlphaFoldDB" id="A0A376CN08"/>
<dbReference type="Pfam" id="PF13180">
    <property type="entry name" value="PDZ_2"/>
    <property type="match status" value="1"/>
</dbReference>
<evidence type="ECO:0000256" key="2">
    <source>
        <dbReference type="SAM" id="Phobius"/>
    </source>
</evidence>
<reference evidence="4 5" key="1">
    <citation type="submission" date="2018-06" db="EMBL/GenBank/DDBJ databases">
        <authorList>
            <consortium name="Pathogen Informatics"/>
            <person name="Doyle S."/>
        </authorList>
    </citation>
    <scope>NUCLEOTIDE SEQUENCE [LARGE SCALE GENOMIC DNA]</scope>
    <source>
        <strain evidence="4 5">NCTC11862</strain>
    </source>
</reference>
<keyword evidence="1" id="KW-0645">Protease</keyword>
<keyword evidence="1" id="KW-0378">Hydrolase</keyword>
<gene>
    <name evidence="4" type="primary">ylbL</name>
    <name evidence="4" type="ORF">NCTC11862_01681</name>
</gene>
<dbReference type="InterPro" id="IPR020568">
    <property type="entry name" value="Ribosomal_Su5_D2-typ_SF"/>
</dbReference>
<feature type="domain" description="Lon proteolytic" evidence="3">
    <location>
        <begin position="249"/>
        <end position="347"/>
    </location>
</feature>
<dbReference type="GO" id="GO:0005524">
    <property type="term" value="F:ATP binding"/>
    <property type="evidence" value="ECO:0007669"/>
    <property type="project" value="InterPro"/>
</dbReference>
<comment type="catalytic activity">
    <reaction evidence="1">
        <text>Hydrolysis of proteins in presence of ATP.</text>
        <dbReference type="EC" id="3.4.21.53"/>
    </reaction>
</comment>
<name>A0A376CN08_9CORY</name>
<sequence>MNETRSTSHRRLSTIVLGAIPVVALAGLVTLDHIPGTDISLAVPYAAQGPGPTFNTLGEVDGAPVVEITGVDSDETSGNLNMTTVSVRTNMTLAQAVGRWLFTDDTMVPIEQVMPPDKSEEEIQQSNEQAFVSSEAAATVAAMNYLGKPTIVVVHDTVEGTAADGSVEPADIILAVDGTEVSQPGVVQEIVRSKAPGDTLELTLERNDEERTETITLGEHPEEEGVALLGITMTSEPEESINVEYNLNDIGGPSAGMMFSLAVIDKLSPGELNGGNFVAGTGTISEDGTVGPVGGIQHKVTAAKEEGAELFLAPADNCAEALRARPGDLVIAKVNTLDDAIAAMDAFEAGEEVATCTR</sequence>
<evidence type="ECO:0000313" key="5">
    <source>
        <dbReference type="Proteomes" id="UP000254467"/>
    </source>
</evidence>
<dbReference type="SUPFAM" id="SSF50156">
    <property type="entry name" value="PDZ domain-like"/>
    <property type="match status" value="1"/>
</dbReference>
<evidence type="ECO:0000259" key="3">
    <source>
        <dbReference type="PROSITE" id="PS51786"/>
    </source>
</evidence>
<dbReference type="EMBL" id="UFXQ01000001">
    <property type="protein sequence ID" value="STC69881.1"/>
    <property type="molecule type" value="Genomic_DNA"/>
</dbReference>
<dbReference type="SUPFAM" id="SSF54211">
    <property type="entry name" value="Ribosomal protein S5 domain 2-like"/>
    <property type="match status" value="1"/>
</dbReference>
<evidence type="ECO:0000313" key="4">
    <source>
        <dbReference type="EMBL" id="STC69881.1"/>
    </source>
</evidence>
<evidence type="ECO:0000256" key="1">
    <source>
        <dbReference type="PROSITE-ProRule" id="PRU01122"/>
    </source>
</evidence>
<keyword evidence="5" id="KW-1185">Reference proteome</keyword>
<keyword evidence="1" id="KW-0720">Serine protease</keyword>
<dbReference type="InterPro" id="IPR008269">
    <property type="entry name" value="Lon_proteolytic"/>
</dbReference>
<proteinExistence type="inferred from homology"/>
<dbReference type="STRING" id="35756.GCA_001044155_00285"/>
<keyword evidence="2" id="KW-1133">Transmembrane helix</keyword>
<keyword evidence="2" id="KW-0472">Membrane</keyword>
<dbReference type="GO" id="GO:0006508">
    <property type="term" value="P:proteolysis"/>
    <property type="evidence" value="ECO:0007669"/>
    <property type="project" value="UniProtKB-KW"/>
</dbReference>
<dbReference type="InterPro" id="IPR036034">
    <property type="entry name" value="PDZ_sf"/>
</dbReference>
<feature type="active site" evidence="1">
    <location>
        <position position="299"/>
    </location>
</feature>
<feature type="transmembrane region" description="Helical" evidence="2">
    <location>
        <begin position="12"/>
        <end position="31"/>
    </location>
</feature>
<dbReference type="Gene3D" id="2.30.42.10">
    <property type="match status" value="1"/>
</dbReference>
<dbReference type="PROSITE" id="PS51786">
    <property type="entry name" value="LON_PROTEOLYTIC"/>
    <property type="match status" value="1"/>
</dbReference>
<organism evidence="4 5">
    <name type="scientific">Corynebacterium pilosum</name>
    <dbReference type="NCBI Taxonomy" id="35756"/>
    <lineage>
        <taxon>Bacteria</taxon>
        <taxon>Bacillati</taxon>
        <taxon>Actinomycetota</taxon>
        <taxon>Actinomycetes</taxon>
        <taxon>Mycobacteriales</taxon>
        <taxon>Corynebacteriaceae</taxon>
        <taxon>Corynebacterium</taxon>
    </lineage>
</organism>
<dbReference type="EC" id="3.4.21.53" evidence="1"/>
<dbReference type="GO" id="GO:0030163">
    <property type="term" value="P:protein catabolic process"/>
    <property type="evidence" value="ECO:0007669"/>
    <property type="project" value="InterPro"/>
</dbReference>
<dbReference type="PANTHER" id="PTHR10046">
    <property type="entry name" value="ATP DEPENDENT LON PROTEASE FAMILY MEMBER"/>
    <property type="match status" value="1"/>
</dbReference>
<dbReference type="GO" id="GO:0004176">
    <property type="term" value="F:ATP-dependent peptidase activity"/>
    <property type="evidence" value="ECO:0007669"/>
    <property type="project" value="UniProtKB-UniRule"/>
</dbReference>
<dbReference type="InterPro" id="IPR014721">
    <property type="entry name" value="Ribsml_uS5_D2-typ_fold_subgr"/>
</dbReference>
<dbReference type="InterPro" id="IPR001478">
    <property type="entry name" value="PDZ"/>
</dbReference>
<comment type="similarity">
    <text evidence="1">Belongs to the peptidase S16 family.</text>
</comment>
<protein>
    <recommendedName>
        <fullName evidence="1">endopeptidase La</fullName>
        <ecNumber evidence="1">3.4.21.53</ecNumber>
    </recommendedName>
</protein>
<dbReference type="RefSeq" id="WP_018581492.1">
    <property type="nucleotide sequence ID" value="NZ_LDYD01000018.1"/>
</dbReference>